<dbReference type="Proteomes" id="UP001208689">
    <property type="component" value="Chromosome"/>
</dbReference>
<evidence type="ECO:0000313" key="1">
    <source>
        <dbReference type="EMBL" id="UYP44234.1"/>
    </source>
</evidence>
<name>A0ABY6HP39_9ARCH</name>
<gene>
    <name evidence="1" type="ORF">NEF87_000519</name>
</gene>
<proteinExistence type="predicted"/>
<protein>
    <recommendedName>
        <fullName evidence="3">DUF2283 domain-containing protein</fullName>
    </recommendedName>
</protein>
<dbReference type="EMBL" id="CP104013">
    <property type="protein sequence ID" value="UYP44234.1"/>
    <property type="molecule type" value="Genomic_DNA"/>
</dbReference>
<accession>A0ABY6HP39</accession>
<evidence type="ECO:0008006" key="3">
    <source>
        <dbReference type="Google" id="ProtNLM"/>
    </source>
</evidence>
<keyword evidence="2" id="KW-1185">Reference proteome</keyword>
<organism evidence="1 2">
    <name type="scientific">Candidatus Lokiarchaeum ossiferum</name>
    <dbReference type="NCBI Taxonomy" id="2951803"/>
    <lineage>
        <taxon>Archaea</taxon>
        <taxon>Promethearchaeati</taxon>
        <taxon>Promethearchaeota</taxon>
        <taxon>Promethearchaeia</taxon>
        <taxon>Promethearchaeales</taxon>
        <taxon>Promethearchaeaceae</taxon>
        <taxon>Candidatus Lokiarchaeum</taxon>
    </lineage>
</organism>
<sequence length="52" mass="5974">MNKFIVKLTYQNGESEEKILEYDAISKITNSISLAEPVEGRFLEKMTILQPI</sequence>
<reference evidence="1" key="1">
    <citation type="submission" date="2022-09" db="EMBL/GenBank/DDBJ databases">
        <title>Actin cytoskeleton and complex cell architecture in an #Asgard archaeon.</title>
        <authorList>
            <person name="Ponce Toledo R.I."/>
            <person name="Schleper C."/>
            <person name="Rodrigues Oliveira T."/>
            <person name="Wollweber F."/>
            <person name="Xu J."/>
            <person name="Rittmann S."/>
            <person name="Klingl A."/>
            <person name="Pilhofer M."/>
        </authorList>
    </citation>
    <scope>NUCLEOTIDE SEQUENCE</scope>
    <source>
        <strain evidence="1">B-35</strain>
    </source>
</reference>
<evidence type="ECO:0000313" key="2">
    <source>
        <dbReference type="Proteomes" id="UP001208689"/>
    </source>
</evidence>